<keyword evidence="1" id="KW-0677">Repeat</keyword>
<dbReference type="InterPro" id="IPR011989">
    <property type="entry name" value="ARM-like"/>
</dbReference>
<dbReference type="EMBL" id="SNRW01038424">
    <property type="protein sequence ID" value="KAA6353279.1"/>
    <property type="molecule type" value="Genomic_DNA"/>
</dbReference>
<protein>
    <submittedName>
        <fullName evidence="2">Putative 26S proteasome non-ATPase regulatory subunit 1</fullName>
    </submittedName>
</protein>
<dbReference type="PANTHER" id="PTHR10943:SF2">
    <property type="entry name" value="26S PROTEASOME NON-ATPASE REGULATORY SUBUNIT 1"/>
    <property type="match status" value="1"/>
</dbReference>
<dbReference type="AlphaFoldDB" id="A0A5J4T4D7"/>
<evidence type="ECO:0000256" key="1">
    <source>
        <dbReference type="ARBA" id="ARBA00022737"/>
    </source>
</evidence>
<feature type="non-terminal residue" evidence="2">
    <location>
        <position position="155"/>
    </location>
</feature>
<name>A0A5J4T4D7_9EUKA</name>
<dbReference type="GO" id="GO:0034515">
    <property type="term" value="C:proteasome storage granule"/>
    <property type="evidence" value="ECO:0007669"/>
    <property type="project" value="TreeGrafter"/>
</dbReference>
<keyword evidence="2" id="KW-0647">Proteasome</keyword>
<organism evidence="2 3">
    <name type="scientific">Streblomastix strix</name>
    <dbReference type="NCBI Taxonomy" id="222440"/>
    <lineage>
        <taxon>Eukaryota</taxon>
        <taxon>Metamonada</taxon>
        <taxon>Preaxostyla</taxon>
        <taxon>Oxymonadida</taxon>
        <taxon>Streblomastigidae</taxon>
        <taxon>Streblomastix</taxon>
    </lineage>
</organism>
<comment type="caution">
    <text evidence="2">The sequence shown here is derived from an EMBL/GenBank/DDBJ whole genome shotgun (WGS) entry which is preliminary data.</text>
</comment>
<reference evidence="2 3" key="1">
    <citation type="submission" date="2019-03" db="EMBL/GenBank/DDBJ databases">
        <title>Single cell metagenomics reveals metabolic interactions within the superorganism composed of flagellate Streblomastix strix and complex community of Bacteroidetes bacteria on its surface.</title>
        <authorList>
            <person name="Treitli S.C."/>
            <person name="Kolisko M."/>
            <person name="Husnik F."/>
            <person name="Keeling P."/>
            <person name="Hampl V."/>
        </authorList>
    </citation>
    <scope>NUCLEOTIDE SEQUENCE [LARGE SCALE GENOMIC DNA]</scope>
    <source>
        <strain evidence="2">ST1C</strain>
    </source>
</reference>
<dbReference type="OrthoDB" id="261572at2759"/>
<proteinExistence type="predicted"/>
<dbReference type="Proteomes" id="UP000324800">
    <property type="component" value="Unassembled WGS sequence"/>
</dbReference>
<sequence>MFIRSLFPLCDSFDPNIRAGVGLALGIAVSGSAFTESAARLLMHLQEDIIGYVRQTACIGLGFTYMLRGEDDYKYLEITEKLRKILVQKNAEKITKFGAQLGLGIMNAGGRNMSLRLFADQKTPRLSAIAGLSLFTQYWYWHAYSLFLAFALHPT</sequence>
<dbReference type="Gene3D" id="1.25.10.10">
    <property type="entry name" value="Leucine-rich Repeat Variant"/>
    <property type="match status" value="1"/>
</dbReference>
<evidence type="ECO:0000313" key="3">
    <source>
        <dbReference type="Proteomes" id="UP000324800"/>
    </source>
</evidence>
<dbReference type="GO" id="GO:0005634">
    <property type="term" value="C:nucleus"/>
    <property type="evidence" value="ECO:0007669"/>
    <property type="project" value="TreeGrafter"/>
</dbReference>
<gene>
    <name evidence="2" type="ORF">EZS28_051194</name>
</gene>
<evidence type="ECO:0000313" key="2">
    <source>
        <dbReference type="EMBL" id="KAA6353279.1"/>
    </source>
</evidence>
<dbReference type="GO" id="GO:0008540">
    <property type="term" value="C:proteasome regulatory particle, base subcomplex"/>
    <property type="evidence" value="ECO:0007669"/>
    <property type="project" value="TreeGrafter"/>
</dbReference>
<accession>A0A5J4T4D7</accession>
<dbReference type="PANTHER" id="PTHR10943">
    <property type="entry name" value="26S PROTEASOME NON-ATPASE REGULATORY SUBUNIT"/>
    <property type="match status" value="1"/>
</dbReference>
<dbReference type="GO" id="GO:0043161">
    <property type="term" value="P:proteasome-mediated ubiquitin-dependent protein catabolic process"/>
    <property type="evidence" value="ECO:0007669"/>
    <property type="project" value="TreeGrafter"/>
</dbReference>